<dbReference type="PANTHER" id="PTHR33908:SF11">
    <property type="entry name" value="MEMBRANE PROTEIN"/>
    <property type="match status" value="1"/>
</dbReference>
<gene>
    <name evidence="10" type="ORF">FOE78_17815</name>
</gene>
<feature type="transmembrane region" description="Helical" evidence="8">
    <location>
        <begin position="154"/>
        <end position="187"/>
    </location>
</feature>
<dbReference type="InterPro" id="IPR038731">
    <property type="entry name" value="RgtA/B/C-like"/>
</dbReference>
<feature type="transmembrane region" description="Helical" evidence="8">
    <location>
        <begin position="249"/>
        <end position="270"/>
    </location>
</feature>
<keyword evidence="4 10" id="KW-0808">Transferase</keyword>
<evidence type="ECO:0000313" key="10">
    <source>
        <dbReference type="EMBL" id="QDP97523.1"/>
    </source>
</evidence>
<reference evidence="10 11" key="1">
    <citation type="submission" date="2019-07" db="EMBL/GenBank/DDBJ databases">
        <title>Microlunatus dokdonensis sp. nov. isolated from the rhizospheric soil of the wild plant Elymus tsukushiensis.</title>
        <authorList>
            <person name="Ghim S.-Y."/>
            <person name="Hwang Y.-J."/>
            <person name="Son J.-S."/>
            <person name="Shin J.-H."/>
        </authorList>
    </citation>
    <scope>NUCLEOTIDE SEQUENCE [LARGE SCALE GENOMIC DNA]</scope>
    <source>
        <strain evidence="10 11">KUDC0627</strain>
    </source>
</reference>
<feature type="transmembrane region" description="Helical" evidence="8">
    <location>
        <begin position="199"/>
        <end position="216"/>
    </location>
</feature>
<evidence type="ECO:0000256" key="2">
    <source>
        <dbReference type="ARBA" id="ARBA00022475"/>
    </source>
</evidence>
<evidence type="ECO:0000256" key="5">
    <source>
        <dbReference type="ARBA" id="ARBA00022692"/>
    </source>
</evidence>
<dbReference type="PANTHER" id="PTHR33908">
    <property type="entry name" value="MANNOSYLTRANSFERASE YKCB-RELATED"/>
    <property type="match status" value="1"/>
</dbReference>
<evidence type="ECO:0000256" key="3">
    <source>
        <dbReference type="ARBA" id="ARBA00022676"/>
    </source>
</evidence>
<feature type="transmembrane region" description="Helical" evidence="8">
    <location>
        <begin position="277"/>
        <end position="296"/>
    </location>
</feature>
<feature type="transmembrane region" description="Helical" evidence="8">
    <location>
        <begin position="109"/>
        <end position="128"/>
    </location>
</feature>
<dbReference type="OrthoDB" id="5166595at2"/>
<evidence type="ECO:0000256" key="7">
    <source>
        <dbReference type="ARBA" id="ARBA00023136"/>
    </source>
</evidence>
<accession>A0A516Q266</accession>
<dbReference type="Proteomes" id="UP000319263">
    <property type="component" value="Chromosome"/>
</dbReference>
<evidence type="ECO:0000313" key="11">
    <source>
        <dbReference type="Proteomes" id="UP000319263"/>
    </source>
</evidence>
<name>A0A516Q266_9ACTN</name>
<comment type="subcellular location">
    <subcellularLocation>
        <location evidence="1">Cell membrane</location>
        <topology evidence="1">Multi-pass membrane protein</topology>
    </subcellularLocation>
</comment>
<feature type="domain" description="Glycosyltransferase RgtA/B/C/D-like" evidence="9">
    <location>
        <begin position="56"/>
        <end position="216"/>
    </location>
</feature>
<dbReference type="GO" id="GO:0016763">
    <property type="term" value="F:pentosyltransferase activity"/>
    <property type="evidence" value="ECO:0007669"/>
    <property type="project" value="TreeGrafter"/>
</dbReference>
<evidence type="ECO:0000256" key="1">
    <source>
        <dbReference type="ARBA" id="ARBA00004651"/>
    </source>
</evidence>
<keyword evidence="7 8" id="KW-0472">Membrane</keyword>
<keyword evidence="5 8" id="KW-0812">Transmembrane</keyword>
<feature type="transmembrane region" description="Helical" evidence="8">
    <location>
        <begin position="328"/>
        <end position="349"/>
    </location>
</feature>
<dbReference type="GO" id="GO:0005886">
    <property type="term" value="C:plasma membrane"/>
    <property type="evidence" value="ECO:0007669"/>
    <property type="project" value="UniProtKB-SubCell"/>
</dbReference>
<feature type="transmembrane region" description="Helical" evidence="8">
    <location>
        <begin position="302"/>
        <end position="321"/>
    </location>
</feature>
<feature type="transmembrane region" description="Helical" evidence="8">
    <location>
        <begin position="12"/>
        <end position="32"/>
    </location>
</feature>
<organism evidence="10 11">
    <name type="scientific">Microlunatus elymi</name>
    <dbReference type="NCBI Taxonomy" id="2596828"/>
    <lineage>
        <taxon>Bacteria</taxon>
        <taxon>Bacillati</taxon>
        <taxon>Actinomycetota</taxon>
        <taxon>Actinomycetes</taxon>
        <taxon>Propionibacteriales</taxon>
        <taxon>Propionibacteriaceae</taxon>
        <taxon>Microlunatus</taxon>
    </lineage>
</organism>
<dbReference type="KEGG" id="mik:FOE78_17815"/>
<keyword evidence="11" id="KW-1185">Reference proteome</keyword>
<dbReference type="Pfam" id="PF13231">
    <property type="entry name" value="PMT_2"/>
    <property type="match status" value="1"/>
</dbReference>
<keyword evidence="2" id="KW-1003">Cell membrane</keyword>
<evidence type="ECO:0000256" key="6">
    <source>
        <dbReference type="ARBA" id="ARBA00022989"/>
    </source>
</evidence>
<proteinExistence type="predicted"/>
<evidence type="ECO:0000259" key="9">
    <source>
        <dbReference type="Pfam" id="PF13231"/>
    </source>
</evidence>
<sequence length="504" mass="53926">MTDAGRHVSARLPAGVYLAGALLVVLLMIFAGRYGFHRDEYYFIEGGHHLAWAQPDNPELIPLLAAGWHWLVGGNLWGFRILPALAVGVFSVIGGLSARELGGEPKHQVAAAIATALTGIASGTGHLFSTTTFDMTVTAAAVWLLIRAVRDGRWVSWLALGITAGIASEIKIIIFAVIGTALLGLLIMGPRQVFRGPKLWVAALITVVLAAPNLIWQSVHGWPQRQIADNIAAGGSTSSSSRLGLLPNILLTTGPVICVVMIIGVVWLLRGTRRREVGWLSVGFLLLVILDVIGGGKAYYPAGYLPAMMAAGAIPLLDWTLRRTWRRVLVITLAALSAVATTLLTMPVAPIGSTLFKVGVAVNPDSAETVGWNGYIHTIADVASGLPAAERARTVIITGNYGEAGALARARRMHTPDGLRLPPVYSGHNAFWYWGPPPSDATNVILVGYFEPSQPTSWFDRCRQVTTLVSPAGVDNQEAGAPVRICSGPRQPWPRLWPRMAELG</sequence>
<dbReference type="RefSeq" id="WP_143987481.1">
    <property type="nucleotide sequence ID" value="NZ_CP041692.1"/>
</dbReference>
<keyword evidence="6 8" id="KW-1133">Transmembrane helix</keyword>
<dbReference type="GO" id="GO:0009103">
    <property type="term" value="P:lipopolysaccharide biosynthetic process"/>
    <property type="evidence" value="ECO:0007669"/>
    <property type="project" value="UniProtKB-ARBA"/>
</dbReference>
<evidence type="ECO:0000256" key="8">
    <source>
        <dbReference type="SAM" id="Phobius"/>
    </source>
</evidence>
<feature type="transmembrane region" description="Helical" evidence="8">
    <location>
        <begin position="77"/>
        <end position="97"/>
    </location>
</feature>
<evidence type="ECO:0000256" key="4">
    <source>
        <dbReference type="ARBA" id="ARBA00022679"/>
    </source>
</evidence>
<keyword evidence="3" id="KW-0328">Glycosyltransferase</keyword>
<dbReference type="EMBL" id="CP041692">
    <property type="protein sequence ID" value="QDP97523.1"/>
    <property type="molecule type" value="Genomic_DNA"/>
</dbReference>
<dbReference type="InterPro" id="IPR050297">
    <property type="entry name" value="LipidA_mod_glycosyltrf_83"/>
</dbReference>
<protein>
    <submittedName>
        <fullName evidence="10">Glycosyltransferase family 39 protein</fullName>
    </submittedName>
</protein>
<dbReference type="AlphaFoldDB" id="A0A516Q266"/>